<keyword evidence="3" id="KW-1185">Reference proteome</keyword>
<dbReference type="EnsemblProtists" id="EOD30080">
    <property type="protein sequence ID" value="EOD30080"/>
    <property type="gene ID" value="EMIHUDRAFT_203536"/>
</dbReference>
<feature type="compositionally biased region" description="Polar residues" evidence="1">
    <location>
        <begin position="59"/>
        <end position="69"/>
    </location>
</feature>
<proteinExistence type="predicted"/>
<reference evidence="3" key="1">
    <citation type="journal article" date="2013" name="Nature">
        <title>Pan genome of the phytoplankton Emiliania underpins its global distribution.</title>
        <authorList>
            <person name="Read B.A."/>
            <person name="Kegel J."/>
            <person name="Klute M.J."/>
            <person name="Kuo A."/>
            <person name="Lefebvre S.C."/>
            <person name="Maumus F."/>
            <person name="Mayer C."/>
            <person name="Miller J."/>
            <person name="Monier A."/>
            <person name="Salamov A."/>
            <person name="Young J."/>
            <person name="Aguilar M."/>
            <person name="Claverie J.M."/>
            <person name="Frickenhaus S."/>
            <person name="Gonzalez K."/>
            <person name="Herman E.K."/>
            <person name="Lin Y.C."/>
            <person name="Napier J."/>
            <person name="Ogata H."/>
            <person name="Sarno A.F."/>
            <person name="Shmutz J."/>
            <person name="Schroeder D."/>
            <person name="de Vargas C."/>
            <person name="Verret F."/>
            <person name="von Dassow P."/>
            <person name="Valentin K."/>
            <person name="Van de Peer Y."/>
            <person name="Wheeler G."/>
            <person name="Dacks J.B."/>
            <person name="Delwiche C.F."/>
            <person name="Dyhrman S.T."/>
            <person name="Glockner G."/>
            <person name="John U."/>
            <person name="Richards T."/>
            <person name="Worden A.Z."/>
            <person name="Zhang X."/>
            <person name="Grigoriev I.V."/>
            <person name="Allen A.E."/>
            <person name="Bidle K."/>
            <person name="Borodovsky M."/>
            <person name="Bowler C."/>
            <person name="Brownlee C."/>
            <person name="Cock J.M."/>
            <person name="Elias M."/>
            <person name="Gladyshev V.N."/>
            <person name="Groth M."/>
            <person name="Guda C."/>
            <person name="Hadaegh A."/>
            <person name="Iglesias-Rodriguez M.D."/>
            <person name="Jenkins J."/>
            <person name="Jones B.M."/>
            <person name="Lawson T."/>
            <person name="Leese F."/>
            <person name="Lindquist E."/>
            <person name="Lobanov A."/>
            <person name="Lomsadze A."/>
            <person name="Malik S.B."/>
            <person name="Marsh M.E."/>
            <person name="Mackinder L."/>
            <person name="Mock T."/>
            <person name="Mueller-Roeber B."/>
            <person name="Pagarete A."/>
            <person name="Parker M."/>
            <person name="Probert I."/>
            <person name="Quesneville H."/>
            <person name="Raines C."/>
            <person name="Rensing S.A."/>
            <person name="Riano-Pachon D.M."/>
            <person name="Richier S."/>
            <person name="Rokitta S."/>
            <person name="Shiraiwa Y."/>
            <person name="Soanes D.M."/>
            <person name="van der Giezen M."/>
            <person name="Wahlund T.M."/>
            <person name="Williams B."/>
            <person name="Wilson W."/>
            <person name="Wolfe G."/>
            <person name="Wurch L.L."/>
        </authorList>
    </citation>
    <scope>NUCLEOTIDE SEQUENCE</scope>
</reference>
<organism evidence="2 3">
    <name type="scientific">Emiliania huxleyi (strain CCMP1516)</name>
    <dbReference type="NCBI Taxonomy" id="280463"/>
    <lineage>
        <taxon>Eukaryota</taxon>
        <taxon>Haptista</taxon>
        <taxon>Haptophyta</taxon>
        <taxon>Prymnesiophyceae</taxon>
        <taxon>Isochrysidales</taxon>
        <taxon>Noelaerhabdaceae</taxon>
        <taxon>Emiliania</taxon>
    </lineage>
</organism>
<evidence type="ECO:0000313" key="3">
    <source>
        <dbReference type="Proteomes" id="UP000013827"/>
    </source>
</evidence>
<evidence type="ECO:0008006" key="4">
    <source>
        <dbReference type="Google" id="ProtNLM"/>
    </source>
</evidence>
<dbReference type="PANTHER" id="PTHR40429">
    <property type="entry name" value="FLAGELLAR ASSOCIATED PROTEIN"/>
    <property type="match status" value="1"/>
</dbReference>
<evidence type="ECO:0000313" key="2">
    <source>
        <dbReference type="EnsemblProtists" id="EOD30080"/>
    </source>
</evidence>
<accession>A0A0D3K2U5</accession>
<dbReference type="KEGG" id="ehx:EMIHUDRAFT_203536"/>
<evidence type="ECO:0000256" key="1">
    <source>
        <dbReference type="SAM" id="MobiDB-lite"/>
    </source>
</evidence>
<name>A0A0D3K2U5_EMIH1</name>
<dbReference type="PaxDb" id="2903-EOD30080"/>
<protein>
    <recommendedName>
        <fullName evidence="4">Flagellar associated protein</fullName>
    </recommendedName>
</protein>
<feature type="region of interest" description="Disordered" evidence="1">
    <location>
        <begin position="1"/>
        <end position="69"/>
    </location>
</feature>
<dbReference type="AlphaFoldDB" id="A0A0D3K2U5"/>
<sequence>MPLDVGGCSPGPIYRPNLKFAGKGPNGRGPEYSIPPRTFHVRIQEKKTTQDSAPGPKYTTPQSVGRQVESTFRQQPIVRFSTSKRITMGALPTSTGDVGPGAYDHEGKEVQRRKLKDQANVALHKKGWGGAPRFYSDRVVKQPGPGQYTLPPSIGGKNPQLKSAPTHVIGTGERSGRKHLAQMGRDTPGPAYAIGRQGLKKEPVASFGTAARWKPSDLTVEDKVLHQSCIIAAKKRALEATAALESATV</sequence>
<reference evidence="2" key="2">
    <citation type="submission" date="2024-10" db="UniProtKB">
        <authorList>
            <consortium name="EnsemblProtists"/>
        </authorList>
    </citation>
    <scope>IDENTIFICATION</scope>
</reference>
<dbReference type="HOGENOM" id="CLU_1117464_0_0_1"/>
<dbReference type="PANTHER" id="PTHR40429:SF1">
    <property type="entry name" value="FLAGELLAR ASSOCIATED PROTEIN"/>
    <property type="match status" value="1"/>
</dbReference>
<dbReference type="Proteomes" id="UP000013827">
    <property type="component" value="Unassembled WGS sequence"/>
</dbReference>
<dbReference type="RefSeq" id="XP_005782509.1">
    <property type="nucleotide sequence ID" value="XM_005782452.1"/>
</dbReference>
<dbReference type="GeneID" id="17275354"/>